<dbReference type="InterPro" id="IPR011856">
    <property type="entry name" value="tRNA_endonuc-like_dom_sf"/>
</dbReference>
<evidence type="ECO:0000259" key="4">
    <source>
        <dbReference type="Pfam" id="PF08774"/>
    </source>
</evidence>
<dbReference type="EMBL" id="JAOTJD010000005">
    <property type="protein sequence ID" value="MFD3263133.1"/>
    <property type="molecule type" value="Genomic_DNA"/>
</dbReference>
<dbReference type="Pfam" id="PF08774">
    <property type="entry name" value="VRR_NUC"/>
    <property type="match status" value="1"/>
</dbReference>
<comment type="cofactor">
    <cofactor evidence="1">
        <name>Mg(2+)</name>
        <dbReference type="ChEBI" id="CHEBI:18420"/>
    </cofactor>
</comment>
<keyword evidence="3" id="KW-0378">Hydrolase</keyword>
<evidence type="ECO:0000313" key="6">
    <source>
        <dbReference type="Proteomes" id="UP001598130"/>
    </source>
</evidence>
<sequence length="132" mass="13719">MRSALLAVSKAGAVLFRQNVGQGVVGRVEWVRAAKRVAVGPGDAIVRGARVFRAGLIKGSSDLIGWTPVVVTQEMVGKTVAIFTGVETKAANGDERTDQENFIKQVTDAGGRAGFAYSAEEAVAIVTGGCAR</sequence>
<evidence type="ECO:0000256" key="2">
    <source>
        <dbReference type="ARBA" id="ARBA00022722"/>
    </source>
</evidence>
<proteinExistence type="predicted"/>
<comment type="caution">
    <text evidence="5">The sequence shown here is derived from an EMBL/GenBank/DDBJ whole genome shotgun (WGS) entry which is preliminary data.</text>
</comment>
<gene>
    <name evidence="5" type="ORF">OCL97_04025</name>
</gene>
<evidence type="ECO:0000256" key="3">
    <source>
        <dbReference type="ARBA" id="ARBA00022801"/>
    </source>
</evidence>
<evidence type="ECO:0000256" key="1">
    <source>
        <dbReference type="ARBA" id="ARBA00001946"/>
    </source>
</evidence>
<organism evidence="5 6">
    <name type="scientific">Phenylobacterium ferrooxidans</name>
    <dbReference type="NCBI Taxonomy" id="2982689"/>
    <lineage>
        <taxon>Bacteria</taxon>
        <taxon>Pseudomonadati</taxon>
        <taxon>Pseudomonadota</taxon>
        <taxon>Alphaproteobacteria</taxon>
        <taxon>Caulobacterales</taxon>
        <taxon>Caulobacteraceae</taxon>
        <taxon>Phenylobacterium</taxon>
    </lineage>
</organism>
<dbReference type="Proteomes" id="UP001598130">
    <property type="component" value="Unassembled WGS sequence"/>
</dbReference>
<dbReference type="RefSeq" id="WP_377367817.1">
    <property type="nucleotide sequence ID" value="NZ_JAOTJD010000005.1"/>
</dbReference>
<dbReference type="Gene3D" id="3.40.1350.10">
    <property type="match status" value="1"/>
</dbReference>
<protein>
    <submittedName>
        <fullName evidence="5">VRR-NUC domain-containing protein</fullName>
    </submittedName>
</protein>
<feature type="domain" description="VRR-NUC" evidence="4">
    <location>
        <begin position="50"/>
        <end position="119"/>
    </location>
</feature>
<reference evidence="5 6" key="1">
    <citation type="submission" date="2022-09" db="EMBL/GenBank/DDBJ databases">
        <title>New species of Phenylobacterium.</title>
        <authorList>
            <person name="Mieszkin S."/>
        </authorList>
    </citation>
    <scope>NUCLEOTIDE SEQUENCE [LARGE SCALE GENOMIC DNA]</scope>
    <source>
        <strain evidence="5 6">HK31-G</strain>
    </source>
</reference>
<evidence type="ECO:0000313" key="5">
    <source>
        <dbReference type="EMBL" id="MFD3263133.1"/>
    </source>
</evidence>
<name>A0ABW6CLN0_9CAUL</name>
<keyword evidence="2" id="KW-0540">Nuclease</keyword>
<dbReference type="InterPro" id="IPR014883">
    <property type="entry name" value="VRR_NUC"/>
</dbReference>
<accession>A0ABW6CLN0</accession>
<keyword evidence="6" id="KW-1185">Reference proteome</keyword>